<gene>
    <name evidence="1" type="ORF">AULFYP135_01404</name>
</gene>
<reference evidence="1" key="1">
    <citation type="submission" date="2019-11" db="EMBL/GenBank/DDBJ databases">
        <authorList>
            <person name="Feng L."/>
        </authorList>
    </citation>
    <scope>NUCLEOTIDE SEQUENCE</scope>
    <source>
        <strain evidence="1">AundefinedLFYP135</strain>
    </source>
</reference>
<organism evidence="1">
    <name type="scientific">uncultured Anaerotruncus sp</name>
    <dbReference type="NCBI Taxonomy" id="905011"/>
    <lineage>
        <taxon>Bacteria</taxon>
        <taxon>Bacillati</taxon>
        <taxon>Bacillota</taxon>
        <taxon>Clostridia</taxon>
        <taxon>Eubacteriales</taxon>
        <taxon>Oscillospiraceae</taxon>
        <taxon>Anaerotruncus</taxon>
        <taxon>environmental samples</taxon>
    </lineage>
</organism>
<dbReference type="InterPro" id="IPR021377">
    <property type="entry name" value="DUF3006"/>
</dbReference>
<dbReference type="AlphaFoldDB" id="A0A6N2TF02"/>
<evidence type="ECO:0000313" key="1">
    <source>
        <dbReference type="EMBL" id="VYT04188.1"/>
    </source>
</evidence>
<sequence>MKQAVIDRFEGDVAVCEDCETGLVNLNLPRDRLPEGAKEGDCLNLFADGVITVDTERTRVTRQRVLELMHRAFSDPK</sequence>
<evidence type="ECO:0008006" key="2">
    <source>
        <dbReference type="Google" id="ProtNLM"/>
    </source>
</evidence>
<protein>
    <recommendedName>
        <fullName evidence="2">DUF3006 domain-containing protein</fullName>
    </recommendedName>
</protein>
<proteinExistence type="predicted"/>
<dbReference type="Pfam" id="PF11213">
    <property type="entry name" value="DUF3006"/>
    <property type="match status" value="1"/>
</dbReference>
<accession>A0A6N2TF02</accession>
<name>A0A6N2TF02_9FIRM</name>
<dbReference type="EMBL" id="CACRSL010000003">
    <property type="protein sequence ID" value="VYT04188.1"/>
    <property type="molecule type" value="Genomic_DNA"/>
</dbReference>